<evidence type="ECO:0000256" key="1">
    <source>
        <dbReference type="SAM" id="SignalP"/>
    </source>
</evidence>
<evidence type="ECO:0000313" key="2">
    <source>
        <dbReference type="EMBL" id="CAE0478726.1"/>
    </source>
</evidence>
<name>A0A7S3QIP8_9STRA</name>
<dbReference type="EMBL" id="HBIO01030779">
    <property type="protein sequence ID" value="CAE0478726.1"/>
    <property type="molecule type" value="Transcribed_RNA"/>
</dbReference>
<dbReference type="AlphaFoldDB" id="A0A7S3QIP8"/>
<sequence length="514" mass="56072">MKVATLSLILSCPSVITAASIRGQKEKQTHAKSVNIGECSGAAILLLIQENPHFSEALHALDSPAEAAIDELCNHRSLSRTLQDTESIPFSHVTARGRQFDKNYFDGGSDWNTGLVGTSKETNAGRIPAVASALSSKQLSWPSHIVNFDDSDSCQLRTAMCCFTKAQDPSTGVVSNINDATAFQNAIQPNADVCTVHLDRSPQAGHVTNGKTYYSDGRSVEDETKDAYCTGFFWSQDQDDISTQYRANTLFHISMMDSFYNNNLVGGVPGAPMCGCVEQMPVVSHANCVKPSQARRLSVSSNSGDDKPRLLLDASLDFVPCEEEESLVVAFAAANNAEEAEALSKIVTGSCVDAVDEDLTAQSYKRGSAWWHADEESWIPIIGSKFLYHPEMSAEDVKAAFETSSTKTIRRICTSCSPSHRDVYYKRLTAVPDSLDLLNMLKDSFSSVDNILGTDFTISSKDKNGSSTPWTHCEYSDARGFPYQCGPDGTVTKQWTSTKSGATYAKIYAYYIEK</sequence>
<protein>
    <submittedName>
        <fullName evidence="2">Uncharacterized protein</fullName>
    </submittedName>
</protein>
<gene>
    <name evidence="2" type="ORF">CDEB00056_LOCUS23579</name>
</gene>
<feature type="chain" id="PRO_5031026403" evidence="1">
    <location>
        <begin position="19"/>
        <end position="514"/>
    </location>
</feature>
<feature type="signal peptide" evidence="1">
    <location>
        <begin position="1"/>
        <end position="18"/>
    </location>
</feature>
<accession>A0A7S3QIP8</accession>
<proteinExistence type="predicted"/>
<reference evidence="2" key="1">
    <citation type="submission" date="2021-01" db="EMBL/GenBank/DDBJ databases">
        <authorList>
            <person name="Corre E."/>
            <person name="Pelletier E."/>
            <person name="Niang G."/>
            <person name="Scheremetjew M."/>
            <person name="Finn R."/>
            <person name="Kale V."/>
            <person name="Holt S."/>
            <person name="Cochrane G."/>
            <person name="Meng A."/>
            <person name="Brown T."/>
            <person name="Cohen L."/>
        </authorList>
    </citation>
    <scope>NUCLEOTIDE SEQUENCE</scope>
    <source>
        <strain evidence="2">MM31A-1</strain>
    </source>
</reference>
<keyword evidence="1" id="KW-0732">Signal</keyword>
<organism evidence="2">
    <name type="scientific">Chaetoceros debilis</name>
    <dbReference type="NCBI Taxonomy" id="122233"/>
    <lineage>
        <taxon>Eukaryota</taxon>
        <taxon>Sar</taxon>
        <taxon>Stramenopiles</taxon>
        <taxon>Ochrophyta</taxon>
        <taxon>Bacillariophyta</taxon>
        <taxon>Coscinodiscophyceae</taxon>
        <taxon>Chaetocerotophycidae</taxon>
        <taxon>Chaetocerotales</taxon>
        <taxon>Chaetocerotaceae</taxon>
        <taxon>Chaetoceros</taxon>
    </lineage>
</organism>